<reference evidence="10 11" key="1">
    <citation type="submission" date="2024-03" db="EMBL/GenBank/DDBJ databases">
        <title>Complete genome sequence of the green alga Chloropicon roscoffensis RCC1871.</title>
        <authorList>
            <person name="Lemieux C."/>
            <person name="Pombert J.-F."/>
            <person name="Otis C."/>
            <person name="Turmel M."/>
        </authorList>
    </citation>
    <scope>NUCLEOTIDE SEQUENCE [LARGE SCALE GENOMIC DNA]</scope>
    <source>
        <strain evidence="10 11">RCC1871</strain>
    </source>
</reference>
<dbReference type="Gene3D" id="3.40.850.10">
    <property type="entry name" value="Kinesin motor domain"/>
    <property type="match status" value="1"/>
</dbReference>
<dbReference type="GO" id="GO:0051015">
    <property type="term" value="F:actin filament binding"/>
    <property type="evidence" value="ECO:0007669"/>
    <property type="project" value="TreeGrafter"/>
</dbReference>
<sequence>MSDGAQVLAAIENVKLVDIGPTTMTKGSKKRASSGRRAGRSSPRKSREASKASRLNFYEEDLHKGALVWHRGDGQEEWLKHAYLGDAGSDGCRLRAAGGDEVTVPKSSVCSCNPDFLEGTSDLTNLTYLNEPSVLHNVRLRYDRDEIYTRAGNVLIAVNPFKKLPIYSAEDAQRYESGSSEGPHIFEVAQRAYGDLFDTGKSQSVVISGESGSGKTENTKFVLRAILQTNPILEAFGNAKTLRNRNSSRFGKLINIYFDSPTQISGANIYTYLLEKSRVVNVQKQERSYHIFYQLCKGCSNEERQRYSLSDASEFDYLNQSECFDIDGTDDGRDFAEVKAAFQTFGFDATTQDRIFRLLSGILHLGNVEFFEEDTEGGLQSKIRNAKPLQTAARLLDVDERLLERVLTSRIIRARNEQMTKSMDANQALSARDTLAKHAYAALFEWLVKSMNSFIGKKKKEGRSYRNINLLDIYGFECFKINSFEQLCINYANERLQQLFNQHLIELEQREYKSENLAWEQIPYSGNDDCLELLEGQRDSFISIIADEINIPQASDATLALKLKDQLTSHSSFVNNARDPMRFSIAHYPGRVEYDVNQFLDKNRDNLSADLVELFSSNENSLLCKLLESSPTMRDQNNQMKTGRRQSTLRQQSVAATFKGQLTSLIETLGETSVHYVRCIKPNSKQVPNNFKSDLVLDQLKCCGVFEVVQMARLGYPTKFSYEQFNEKYDFLLGSRSASASERDSKASCLAILKKFGIDPSQYQFGLTRLFLRAGALGKVEQLQKLFLKSSVTIQSWFRAFVVRRKYEEYRSKVILAQAYVRRYLTRKAFCNLVMQSHAAVRIQTEVRAFVARREYQSLLKERRAQILEKAAQEQERRSEPVAKETQALPAPVESGENVPFVQPSVDDHQSLVLQDAQAEIARLREENRTLQAALQQERELKLDFSEQLIVTEASYAQEFKAMKETITKIREYLAEGVGETMLQKCMEMQDMITDELQQNGDLSTRHHACVEKVGREFSRKSSIFDDDADFIEEVVSGHTAVDNMDCVYELKNLKLRFEDWKDGYKKKLAYLNRCLSKNANPEVEKLFGEAPRKKGLSKILGFKKRKS</sequence>
<dbReference type="Gene3D" id="1.10.10.820">
    <property type="match status" value="1"/>
</dbReference>
<feature type="domain" description="Myosin motor" evidence="9">
    <location>
        <begin position="118"/>
        <end position="785"/>
    </location>
</feature>
<evidence type="ECO:0000313" key="10">
    <source>
        <dbReference type="EMBL" id="WZN61697.1"/>
    </source>
</evidence>
<dbReference type="EMBL" id="CP151504">
    <property type="protein sequence ID" value="WZN61697.1"/>
    <property type="molecule type" value="Genomic_DNA"/>
</dbReference>
<dbReference type="PROSITE" id="PS50096">
    <property type="entry name" value="IQ"/>
    <property type="match status" value="2"/>
</dbReference>
<evidence type="ECO:0000256" key="8">
    <source>
        <dbReference type="SAM" id="MobiDB-lite"/>
    </source>
</evidence>
<keyword evidence="1 6" id="KW-0547">Nucleotide-binding</keyword>
<evidence type="ECO:0000313" key="11">
    <source>
        <dbReference type="Proteomes" id="UP001472866"/>
    </source>
</evidence>
<dbReference type="Gene3D" id="1.20.120.720">
    <property type="entry name" value="Myosin VI head, motor domain, U50 subdomain"/>
    <property type="match status" value="1"/>
</dbReference>
<dbReference type="GO" id="GO:0005737">
    <property type="term" value="C:cytoplasm"/>
    <property type="evidence" value="ECO:0007669"/>
    <property type="project" value="TreeGrafter"/>
</dbReference>
<proteinExistence type="inferred from homology"/>
<comment type="similarity">
    <text evidence="6">Belongs to the TRAFAC class myosin-kinesin ATPase superfamily. Myosin family.</text>
</comment>
<feature type="compositionally biased region" description="Basic residues" evidence="8">
    <location>
        <begin position="27"/>
        <end position="44"/>
    </location>
</feature>
<feature type="region of interest" description="Actin-binding" evidence="6">
    <location>
        <begin position="662"/>
        <end position="684"/>
    </location>
</feature>
<dbReference type="PANTHER" id="PTHR13140">
    <property type="entry name" value="MYOSIN"/>
    <property type="match status" value="1"/>
</dbReference>
<evidence type="ECO:0000256" key="7">
    <source>
        <dbReference type="SAM" id="Coils"/>
    </source>
</evidence>
<dbReference type="CDD" id="cd00124">
    <property type="entry name" value="MYSc"/>
    <property type="match status" value="1"/>
</dbReference>
<feature type="region of interest" description="Disordered" evidence="8">
    <location>
        <begin position="21"/>
        <end position="52"/>
    </location>
</feature>
<dbReference type="Proteomes" id="UP001472866">
    <property type="component" value="Chromosome 04"/>
</dbReference>
<keyword evidence="3 6" id="KW-0518">Myosin</keyword>
<organism evidence="10 11">
    <name type="scientific">Chloropicon roscoffensis</name>
    <dbReference type="NCBI Taxonomy" id="1461544"/>
    <lineage>
        <taxon>Eukaryota</taxon>
        <taxon>Viridiplantae</taxon>
        <taxon>Chlorophyta</taxon>
        <taxon>Chloropicophyceae</taxon>
        <taxon>Chloropicales</taxon>
        <taxon>Chloropicaceae</taxon>
        <taxon>Chloropicon</taxon>
    </lineage>
</organism>
<dbReference type="Gene3D" id="3.30.70.1590">
    <property type="match status" value="1"/>
</dbReference>
<dbReference type="AlphaFoldDB" id="A0AAX4P6X7"/>
<accession>A0AAX4P6X7</accession>
<dbReference type="InterPro" id="IPR027417">
    <property type="entry name" value="P-loop_NTPase"/>
</dbReference>
<dbReference type="InterPro" id="IPR036961">
    <property type="entry name" value="Kinesin_motor_dom_sf"/>
</dbReference>
<dbReference type="PANTHER" id="PTHR13140:SF706">
    <property type="entry name" value="DILUTE CLASS UNCONVENTIONAL MYOSIN, ISOFORM C"/>
    <property type="match status" value="1"/>
</dbReference>
<dbReference type="FunFam" id="1.10.10.820:FF:000001">
    <property type="entry name" value="Myosin heavy chain"/>
    <property type="match status" value="1"/>
</dbReference>
<evidence type="ECO:0000256" key="5">
    <source>
        <dbReference type="ARBA" id="ARBA00023203"/>
    </source>
</evidence>
<evidence type="ECO:0000256" key="3">
    <source>
        <dbReference type="ARBA" id="ARBA00023123"/>
    </source>
</evidence>
<dbReference type="SUPFAM" id="SSF52540">
    <property type="entry name" value="P-loop containing nucleoside triphosphate hydrolases"/>
    <property type="match status" value="1"/>
</dbReference>
<dbReference type="GO" id="GO:0005524">
    <property type="term" value="F:ATP binding"/>
    <property type="evidence" value="ECO:0007669"/>
    <property type="project" value="UniProtKB-UniRule"/>
</dbReference>
<dbReference type="Pfam" id="PF00063">
    <property type="entry name" value="Myosin_head"/>
    <property type="match status" value="1"/>
</dbReference>
<keyword evidence="4 6" id="KW-0505">Motor protein</keyword>
<keyword evidence="5 6" id="KW-0009">Actin-binding</keyword>
<feature type="coiled-coil region" evidence="7">
    <location>
        <begin position="914"/>
        <end position="944"/>
    </location>
</feature>
<name>A0AAX4P6X7_9CHLO</name>
<feature type="compositionally biased region" description="Basic and acidic residues" evidence="8">
    <location>
        <begin position="871"/>
        <end position="883"/>
    </location>
</feature>
<dbReference type="InterPro" id="IPR000048">
    <property type="entry name" value="IQ_motif_EF-hand-BS"/>
</dbReference>
<keyword evidence="11" id="KW-1185">Reference proteome</keyword>
<dbReference type="SMART" id="SM00015">
    <property type="entry name" value="IQ"/>
    <property type="match status" value="3"/>
</dbReference>
<dbReference type="Pfam" id="PF00612">
    <property type="entry name" value="IQ"/>
    <property type="match status" value="3"/>
</dbReference>
<keyword evidence="7" id="KW-0175">Coiled coil</keyword>
<evidence type="ECO:0000256" key="4">
    <source>
        <dbReference type="ARBA" id="ARBA00023175"/>
    </source>
</evidence>
<evidence type="ECO:0000259" key="9">
    <source>
        <dbReference type="PROSITE" id="PS51456"/>
    </source>
</evidence>
<protein>
    <submittedName>
        <fullName evidence="10">Heavy chain of myosin</fullName>
    </submittedName>
</protein>
<evidence type="ECO:0000256" key="6">
    <source>
        <dbReference type="PROSITE-ProRule" id="PRU00782"/>
    </source>
</evidence>
<dbReference type="PRINTS" id="PR00193">
    <property type="entry name" value="MYOSINHEAVY"/>
</dbReference>
<evidence type="ECO:0000256" key="1">
    <source>
        <dbReference type="ARBA" id="ARBA00022741"/>
    </source>
</evidence>
<feature type="region of interest" description="Disordered" evidence="8">
    <location>
        <begin position="871"/>
        <end position="894"/>
    </location>
</feature>
<feature type="binding site" evidence="6">
    <location>
        <begin position="209"/>
        <end position="216"/>
    </location>
    <ligand>
        <name>ATP</name>
        <dbReference type="ChEBI" id="CHEBI:30616"/>
    </ligand>
</feature>
<evidence type="ECO:0000256" key="2">
    <source>
        <dbReference type="ARBA" id="ARBA00022840"/>
    </source>
</evidence>
<gene>
    <name evidence="10" type="ORF">HKI87_04g32320</name>
</gene>
<dbReference type="GO" id="GO:0000146">
    <property type="term" value="F:microfilament motor activity"/>
    <property type="evidence" value="ECO:0007669"/>
    <property type="project" value="TreeGrafter"/>
</dbReference>
<dbReference type="GO" id="GO:0016020">
    <property type="term" value="C:membrane"/>
    <property type="evidence" value="ECO:0007669"/>
    <property type="project" value="TreeGrafter"/>
</dbReference>
<dbReference type="GO" id="GO:0030048">
    <property type="term" value="P:actin filament-based movement"/>
    <property type="evidence" value="ECO:0007669"/>
    <property type="project" value="UniProtKB-ARBA"/>
</dbReference>
<dbReference type="Gene3D" id="1.20.58.530">
    <property type="match status" value="1"/>
</dbReference>
<dbReference type="GO" id="GO:0007015">
    <property type="term" value="P:actin filament organization"/>
    <property type="evidence" value="ECO:0007669"/>
    <property type="project" value="TreeGrafter"/>
</dbReference>
<dbReference type="PROSITE" id="PS51456">
    <property type="entry name" value="MYOSIN_MOTOR"/>
    <property type="match status" value="1"/>
</dbReference>
<dbReference type="Gene3D" id="1.20.5.190">
    <property type="match status" value="1"/>
</dbReference>
<dbReference type="InterPro" id="IPR001609">
    <property type="entry name" value="Myosin_head_motor_dom-like"/>
</dbReference>
<dbReference type="SMART" id="SM00242">
    <property type="entry name" value="MYSc"/>
    <property type="match status" value="1"/>
</dbReference>
<dbReference type="GO" id="GO:0016459">
    <property type="term" value="C:myosin complex"/>
    <property type="evidence" value="ECO:0007669"/>
    <property type="project" value="UniProtKB-KW"/>
</dbReference>
<keyword evidence="2 6" id="KW-0067">ATP-binding</keyword>